<accession>A0A6J7DHR5</accession>
<name>A0A6J7DHR5_9ZZZZ</name>
<proteinExistence type="predicted"/>
<organism evidence="3">
    <name type="scientific">freshwater metagenome</name>
    <dbReference type="NCBI Taxonomy" id="449393"/>
    <lineage>
        <taxon>unclassified sequences</taxon>
        <taxon>metagenomes</taxon>
        <taxon>ecological metagenomes</taxon>
    </lineage>
</organism>
<keyword evidence="2" id="KW-0812">Transmembrane</keyword>
<protein>
    <submittedName>
        <fullName evidence="3">Unannotated protein</fullName>
    </submittedName>
</protein>
<evidence type="ECO:0000313" key="3">
    <source>
        <dbReference type="EMBL" id="CAB4870187.1"/>
    </source>
</evidence>
<keyword evidence="2" id="KW-0472">Membrane</keyword>
<reference evidence="3" key="1">
    <citation type="submission" date="2020-05" db="EMBL/GenBank/DDBJ databases">
        <authorList>
            <person name="Chiriac C."/>
            <person name="Salcher M."/>
            <person name="Ghai R."/>
            <person name="Kavagutti S V."/>
        </authorList>
    </citation>
    <scope>NUCLEOTIDE SEQUENCE</scope>
</reference>
<sequence>MTVTTDYQDAGLPPMPQGPPAQHSSRRRTPRWVPVLIGALAFVLVLAGVGLVAADWFARNSEMNTLIQRVVVSETAMGQTQNEIEAAFAEYDSKTATLTAEQKAALAVKLKAAATAGQQRIASAGEGVRTVQLMPWHGDIAAAQRAYVTHNRAWQDYMAAAEKDPAELLADQPEVNDTFNAAEPLMKQAVPKPPLFDLERRVADIFTSGQAQPDFPTQEALLRR</sequence>
<dbReference type="EMBL" id="CAFBLS010000060">
    <property type="protein sequence ID" value="CAB4870187.1"/>
    <property type="molecule type" value="Genomic_DNA"/>
</dbReference>
<keyword evidence="2" id="KW-1133">Transmembrane helix</keyword>
<gene>
    <name evidence="3" type="ORF">UFOPK3402_00644</name>
</gene>
<feature type="transmembrane region" description="Helical" evidence="2">
    <location>
        <begin position="32"/>
        <end position="58"/>
    </location>
</feature>
<evidence type="ECO:0000256" key="1">
    <source>
        <dbReference type="SAM" id="MobiDB-lite"/>
    </source>
</evidence>
<evidence type="ECO:0000256" key="2">
    <source>
        <dbReference type="SAM" id="Phobius"/>
    </source>
</evidence>
<dbReference type="AlphaFoldDB" id="A0A6J7DHR5"/>
<feature type="region of interest" description="Disordered" evidence="1">
    <location>
        <begin position="1"/>
        <end position="27"/>
    </location>
</feature>